<dbReference type="InterPro" id="IPR019734">
    <property type="entry name" value="TPR_rpt"/>
</dbReference>
<dbReference type="GO" id="GO:0003677">
    <property type="term" value="F:DNA binding"/>
    <property type="evidence" value="ECO:0007669"/>
    <property type="project" value="InterPro"/>
</dbReference>
<dbReference type="SMART" id="SM01043">
    <property type="entry name" value="BTAD"/>
    <property type="match status" value="1"/>
</dbReference>
<dbReference type="AlphaFoldDB" id="A0A8J3VKB4"/>
<dbReference type="InterPro" id="IPR011990">
    <property type="entry name" value="TPR-like_helical_dom_sf"/>
</dbReference>
<dbReference type="Pfam" id="PF03704">
    <property type="entry name" value="BTAD"/>
    <property type="match status" value="1"/>
</dbReference>
<evidence type="ECO:0000256" key="2">
    <source>
        <dbReference type="ARBA" id="ARBA00023163"/>
    </source>
</evidence>
<dbReference type="PRINTS" id="PR00364">
    <property type="entry name" value="DISEASERSIST"/>
</dbReference>
<proteinExistence type="predicted"/>
<dbReference type="Gene3D" id="1.25.40.10">
    <property type="entry name" value="Tetratricopeptide repeat domain"/>
    <property type="match status" value="3"/>
</dbReference>
<dbReference type="InterPro" id="IPR041664">
    <property type="entry name" value="AAA_16"/>
</dbReference>
<dbReference type="SUPFAM" id="SSF52540">
    <property type="entry name" value="P-loop containing nucleoside triphosphate hydrolases"/>
    <property type="match status" value="1"/>
</dbReference>
<name>A0A8J3VKB4_9ACTN</name>
<dbReference type="PANTHER" id="PTHR35807">
    <property type="entry name" value="TRANSCRIPTIONAL REGULATOR REDD-RELATED"/>
    <property type="match status" value="1"/>
</dbReference>
<dbReference type="Proteomes" id="UP000612899">
    <property type="component" value="Unassembled WGS sequence"/>
</dbReference>
<dbReference type="InterPro" id="IPR036388">
    <property type="entry name" value="WH-like_DNA-bd_sf"/>
</dbReference>
<evidence type="ECO:0000313" key="5">
    <source>
        <dbReference type="EMBL" id="GIH09565.1"/>
    </source>
</evidence>
<evidence type="ECO:0000313" key="6">
    <source>
        <dbReference type="Proteomes" id="UP000612899"/>
    </source>
</evidence>
<keyword evidence="6" id="KW-1185">Reference proteome</keyword>
<organism evidence="5 6">
    <name type="scientific">Rhizocola hellebori</name>
    <dbReference type="NCBI Taxonomy" id="1392758"/>
    <lineage>
        <taxon>Bacteria</taxon>
        <taxon>Bacillati</taxon>
        <taxon>Actinomycetota</taxon>
        <taxon>Actinomycetes</taxon>
        <taxon>Micromonosporales</taxon>
        <taxon>Micromonosporaceae</taxon>
        <taxon>Rhizocola</taxon>
    </lineage>
</organism>
<reference evidence="5" key="1">
    <citation type="submission" date="2021-01" db="EMBL/GenBank/DDBJ databases">
        <title>Whole genome shotgun sequence of Rhizocola hellebori NBRC 109834.</title>
        <authorList>
            <person name="Komaki H."/>
            <person name="Tamura T."/>
        </authorList>
    </citation>
    <scope>NUCLEOTIDE SEQUENCE</scope>
    <source>
        <strain evidence="5">NBRC 109834</strain>
    </source>
</reference>
<dbReference type="Gene3D" id="1.10.10.10">
    <property type="entry name" value="Winged helix-like DNA-binding domain superfamily/Winged helix DNA-binding domain"/>
    <property type="match status" value="1"/>
</dbReference>
<dbReference type="SMART" id="SM00382">
    <property type="entry name" value="AAA"/>
    <property type="match status" value="1"/>
</dbReference>
<feature type="domain" description="Bacterial transcriptional activator" evidence="4">
    <location>
        <begin position="151"/>
        <end position="295"/>
    </location>
</feature>
<keyword evidence="1" id="KW-0805">Transcription regulation</keyword>
<dbReference type="SMART" id="SM00028">
    <property type="entry name" value="TPR"/>
    <property type="match status" value="3"/>
</dbReference>
<dbReference type="SUPFAM" id="SSF46894">
    <property type="entry name" value="C-terminal effector domain of the bipartite response regulators"/>
    <property type="match status" value="1"/>
</dbReference>
<dbReference type="GO" id="GO:0006355">
    <property type="term" value="P:regulation of DNA-templated transcription"/>
    <property type="evidence" value="ECO:0007669"/>
    <property type="project" value="InterPro"/>
</dbReference>
<dbReference type="InterPro" id="IPR027417">
    <property type="entry name" value="P-loop_NTPase"/>
</dbReference>
<dbReference type="Pfam" id="PF13191">
    <property type="entry name" value="AAA_16"/>
    <property type="match status" value="1"/>
</dbReference>
<evidence type="ECO:0000259" key="3">
    <source>
        <dbReference type="SMART" id="SM00382"/>
    </source>
</evidence>
<gene>
    <name evidence="5" type="ORF">Rhe02_76320</name>
</gene>
<evidence type="ECO:0000256" key="1">
    <source>
        <dbReference type="ARBA" id="ARBA00023015"/>
    </source>
</evidence>
<dbReference type="InterPro" id="IPR003593">
    <property type="entry name" value="AAA+_ATPase"/>
</dbReference>
<keyword evidence="2" id="KW-0804">Transcription</keyword>
<dbReference type="InterPro" id="IPR016032">
    <property type="entry name" value="Sig_transdc_resp-reg_C-effctor"/>
</dbReference>
<dbReference type="PANTHER" id="PTHR35807:SF1">
    <property type="entry name" value="TRANSCRIPTIONAL REGULATOR REDD"/>
    <property type="match status" value="1"/>
</dbReference>
<dbReference type="SUPFAM" id="SSF48452">
    <property type="entry name" value="TPR-like"/>
    <property type="match status" value="2"/>
</dbReference>
<protein>
    <submittedName>
        <fullName evidence="5">SARP family transcriptional regulator</fullName>
    </submittedName>
</protein>
<accession>A0A8J3VKB4</accession>
<feature type="domain" description="AAA+ ATPase" evidence="3">
    <location>
        <begin position="343"/>
        <end position="482"/>
    </location>
</feature>
<dbReference type="EMBL" id="BONY01000071">
    <property type="protein sequence ID" value="GIH09565.1"/>
    <property type="molecule type" value="Genomic_DNA"/>
</dbReference>
<dbReference type="CDD" id="cd15831">
    <property type="entry name" value="BTAD"/>
    <property type="match status" value="1"/>
</dbReference>
<dbReference type="InterPro" id="IPR051677">
    <property type="entry name" value="AfsR-DnrI-RedD_regulator"/>
</dbReference>
<evidence type="ECO:0000259" key="4">
    <source>
        <dbReference type="SMART" id="SM01043"/>
    </source>
</evidence>
<sequence length="998" mass="109181">MDREPTAPVPTVGSAKVNAFVNLAAARSYEWAHVQYPLAIMVGHRQCFTVEVAVKFRVLGAVQINVAGQWLRVERPRRRALLAYLLLSANTTVTVARLTEALWGPHPPSTSRSQLKNDLAAIRRNLAEAGYPDLLRTQTAGYQIDLEPGDLDLLVFTQRVQQAESELAAGRAAPASDLFRSALSLFSGPALADLRAWFTESAQSRLEELRLAVAEQLAEVDLLLGRHLWQIAELTELVAQHPLRERLRGLLMVALYRGGRRAEALAVARDLRKVLIEQHGLDPQQEFTELEARILRGDPGLAPEPDHPISTQVPAQLPKDIYAFVGREVELKRLAAVADEVDGPNLLLIAGNAGVGKTALATHWAHRIAPSYPDGQLYLNLRGFDPGSNPIEPLDALARFLRALGADDAEIPREVDEAAALFRSLLAGRRMLVLLDNAHSAEQVRPLLPGARSCLVAVTSRRALHGLIAHEGAHLLELGVLCADDAKELLSTVLHDGSFAVDVEATDELSRRCGYLPLALRLAAAHLTCHRHLPIARYTSELAGDDPLAALDRSAGETATVSAAFGVSYRELSPAAQRMLRLATLAPGADFSLATAAALTGQTFVQAGQSIGELRAMHLINEDQPQRYSMHDLLRSYCSARAMDEDSAQARSDATRRMIDFYGETVHHAYPLLQPVRAKIAMELAHPPLETLEFSDRAAAIDWYDKERESLLGAIELAFANGWFASAWQLNCTLFPFFLLRRHWPEWLRALQIALAAAEQAQDLNARLITHNIFGIACRQMGENASARHHFTCALELGTTVGAPSRIAAAHVNLADVCIAEGRLEEGVAHLRIALQDPGYGHEPALASVTYHTLGCALLDMQDLGEAKAALTKSLELAHASGDPLMAGYAHLNLSEVALSQAQVGTARAHAEQQLELAVQTSDPLLHATALDVLASCLAVKSLPTAREHWRSALRLYRELNHRREQSLADWLATIETQAEPVALTDLQDVRLHQRHLR</sequence>
<comment type="caution">
    <text evidence="5">The sequence shown here is derived from an EMBL/GenBank/DDBJ whole genome shotgun (WGS) entry which is preliminary data.</text>
</comment>
<dbReference type="Gene3D" id="3.40.50.300">
    <property type="entry name" value="P-loop containing nucleotide triphosphate hydrolases"/>
    <property type="match status" value="1"/>
</dbReference>
<dbReference type="InterPro" id="IPR005158">
    <property type="entry name" value="BTAD"/>
</dbReference>